<proteinExistence type="inferred from homology"/>
<evidence type="ECO:0008006" key="11">
    <source>
        <dbReference type="Google" id="ProtNLM"/>
    </source>
</evidence>
<dbReference type="InterPro" id="IPR033985">
    <property type="entry name" value="SusD-like_N"/>
</dbReference>
<evidence type="ECO:0000256" key="1">
    <source>
        <dbReference type="ARBA" id="ARBA00004442"/>
    </source>
</evidence>
<evidence type="ECO:0000259" key="8">
    <source>
        <dbReference type="Pfam" id="PF14322"/>
    </source>
</evidence>
<keyword evidence="10" id="KW-1185">Reference proteome</keyword>
<feature type="domain" description="RagB/SusD" evidence="7">
    <location>
        <begin position="280"/>
        <end position="446"/>
    </location>
</feature>
<evidence type="ECO:0000259" key="7">
    <source>
        <dbReference type="Pfam" id="PF07980"/>
    </source>
</evidence>
<dbReference type="InterPro" id="IPR011990">
    <property type="entry name" value="TPR-like_helical_dom_sf"/>
</dbReference>
<evidence type="ECO:0000256" key="2">
    <source>
        <dbReference type="ARBA" id="ARBA00006275"/>
    </source>
</evidence>
<organism evidence="9 10">
    <name type="scientific">Phaeodactylibacter xiamenensis</name>
    <dbReference type="NCBI Taxonomy" id="1524460"/>
    <lineage>
        <taxon>Bacteria</taxon>
        <taxon>Pseudomonadati</taxon>
        <taxon>Bacteroidota</taxon>
        <taxon>Saprospiria</taxon>
        <taxon>Saprospirales</taxon>
        <taxon>Haliscomenobacteraceae</taxon>
        <taxon>Phaeodactylibacter</taxon>
    </lineage>
</organism>
<dbReference type="Pfam" id="PF07980">
    <property type="entry name" value="SusD_RagB"/>
    <property type="match status" value="1"/>
</dbReference>
<feature type="domain" description="SusD-like N-terminal" evidence="8">
    <location>
        <begin position="21"/>
        <end position="230"/>
    </location>
</feature>
<dbReference type="STRING" id="1524460.IX84_25440"/>
<comment type="caution">
    <text evidence="9">The sequence shown here is derived from an EMBL/GenBank/DDBJ whole genome shotgun (WGS) entry which is preliminary data.</text>
</comment>
<keyword evidence="5" id="KW-0998">Cell outer membrane</keyword>
<dbReference type="GO" id="GO:0009279">
    <property type="term" value="C:cell outer membrane"/>
    <property type="evidence" value="ECO:0007669"/>
    <property type="project" value="UniProtKB-SubCell"/>
</dbReference>
<dbReference type="RefSeq" id="WP_044226989.1">
    <property type="nucleotide sequence ID" value="NZ_JBKAGJ010000022.1"/>
</dbReference>
<evidence type="ECO:0000313" key="9">
    <source>
        <dbReference type="EMBL" id="KGE85948.1"/>
    </source>
</evidence>
<dbReference type="EMBL" id="JPOS01000083">
    <property type="protein sequence ID" value="KGE85948.1"/>
    <property type="molecule type" value="Genomic_DNA"/>
</dbReference>
<protein>
    <recommendedName>
        <fullName evidence="11">RagB/SusD family nutrient uptake outer membrane protein</fullName>
    </recommendedName>
</protein>
<evidence type="ECO:0000256" key="3">
    <source>
        <dbReference type="ARBA" id="ARBA00022729"/>
    </source>
</evidence>
<comment type="subcellular location">
    <subcellularLocation>
        <location evidence="1">Cell outer membrane</location>
    </subcellularLocation>
</comment>
<evidence type="ECO:0000256" key="5">
    <source>
        <dbReference type="ARBA" id="ARBA00023237"/>
    </source>
</evidence>
<reference evidence="9 10" key="1">
    <citation type="journal article" date="2014" name="Int. J. Syst. Evol. Microbiol.">
        <title>Phaeodactylibacter xiamenensis gen. nov., sp. nov., a member of the family Saprospiraceae isolated from the marine alga Phaeodactylum tricornutum.</title>
        <authorList>
            <person name="Chen Z.Jr."/>
            <person name="Lei X."/>
            <person name="Lai Q."/>
            <person name="Li Y."/>
            <person name="Zhang B."/>
            <person name="Zhang J."/>
            <person name="Zhang H."/>
            <person name="Yang L."/>
            <person name="Zheng W."/>
            <person name="Tian Y."/>
            <person name="Yu Z."/>
            <person name="Xu H.Jr."/>
            <person name="Zheng T."/>
        </authorList>
    </citation>
    <scope>NUCLEOTIDE SEQUENCE [LARGE SCALE GENOMIC DNA]</scope>
    <source>
        <strain evidence="9 10">KD52</strain>
    </source>
</reference>
<feature type="signal peptide" evidence="6">
    <location>
        <begin position="1"/>
        <end position="19"/>
    </location>
</feature>
<evidence type="ECO:0000256" key="6">
    <source>
        <dbReference type="SAM" id="SignalP"/>
    </source>
</evidence>
<dbReference type="OrthoDB" id="621570at2"/>
<evidence type="ECO:0000313" key="10">
    <source>
        <dbReference type="Proteomes" id="UP000029736"/>
    </source>
</evidence>
<dbReference type="Pfam" id="PF14322">
    <property type="entry name" value="SusD-like_3"/>
    <property type="match status" value="1"/>
</dbReference>
<comment type="similarity">
    <text evidence="2">Belongs to the SusD family.</text>
</comment>
<evidence type="ECO:0000256" key="4">
    <source>
        <dbReference type="ARBA" id="ARBA00023136"/>
    </source>
</evidence>
<dbReference type="Gene3D" id="1.25.40.390">
    <property type="match status" value="1"/>
</dbReference>
<feature type="chain" id="PRO_5001939776" description="RagB/SusD family nutrient uptake outer membrane protein" evidence="6">
    <location>
        <begin position="20"/>
        <end position="483"/>
    </location>
</feature>
<dbReference type="InterPro" id="IPR012944">
    <property type="entry name" value="SusD_RagB_dom"/>
</dbReference>
<name>A0A098S2D4_9BACT</name>
<accession>A0A098S2D4</accession>
<sequence>MRKSFFFLLMFFICCSACQNWLDEQPENALFLENALESPDDLQALLNGLYQLVHSEEFAGRNALLFAELLGGSATLEGEGFENFDNLQVQPGNNRVFELWSTCYQIINQTNLLLETLPEVVRRYPGFSQEAQNQLTGEACFLRAYTYHQLARYFCRPYSLENADSLGVPVMLTPVINSSELQYPGRSSLGEVYDQIMTDLEQAAANLSTVIVPGRVNQYTVHAMRARLYLEAHAYTAAYDEAGFVINGPFELQTDPADVFWEADSQERVWFTLGGLGNQSTASLDWAYTDARITAKFAQATYISGLSSAQQTNLESAGYQIADLRGPAKPDWLRPLISQDTLYCLKYNRGDTFLDFPLFRFTECLLIRAEAALELGQHDEAIAVINQLRQRGYLVYDSLGLLVEDGYAMLRIESGEYNQAALKKILQQDRQIELAFEGHLLFDRQRERAEIRPGITWDHPRLRLPIPQRELDTSPNLVQNPGY</sequence>
<gene>
    <name evidence="9" type="ORF">IX84_25440</name>
</gene>
<keyword evidence="4" id="KW-0472">Membrane</keyword>
<dbReference type="AlphaFoldDB" id="A0A098S2D4"/>
<dbReference type="SUPFAM" id="SSF48452">
    <property type="entry name" value="TPR-like"/>
    <property type="match status" value="1"/>
</dbReference>
<keyword evidence="3 6" id="KW-0732">Signal</keyword>
<dbReference type="Proteomes" id="UP000029736">
    <property type="component" value="Unassembled WGS sequence"/>
</dbReference>